<gene>
    <name evidence="1" type="ORF">ESB13_17700</name>
</gene>
<accession>A0A4Q1D5W8</accession>
<keyword evidence="2" id="KW-1185">Reference proteome</keyword>
<comment type="caution">
    <text evidence="1">The sequence shown here is derived from an EMBL/GenBank/DDBJ whole genome shotgun (WGS) entry which is preliminary data.</text>
</comment>
<evidence type="ECO:0000313" key="1">
    <source>
        <dbReference type="EMBL" id="RXK83905.1"/>
    </source>
</evidence>
<evidence type="ECO:0008006" key="3">
    <source>
        <dbReference type="Google" id="ProtNLM"/>
    </source>
</evidence>
<dbReference type="Proteomes" id="UP000290545">
    <property type="component" value="Unassembled WGS sequence"/>
</dbReference>
<organism evidence="1 2">
    <name type="scientific">Filimonas effusa</name>
    <dbReference type="NCBI Taxonomy" id="2508721"/>
    <lineage>
        <taxon>Bacteria</taxon>
        <taxon>Pseudomonadati</taxon>
        <taxon>Bacteroidota</taxon>
        <taxon>Chitinophagia</taxon>
        <taxon>Chitinophagales</taxon>
        <taxon>Chitinophagaceae</taxon>
        <taxon>Filimonas</taxon>
    </lineage>
</organism>
<dbReference type="RefSeq" id="WP_129004957.1">
    <property type="nucleotide sequence ID" value="NZ_SDHZ01000002.1"/>
</dbReference>
<dbReference type="EMBL" id="SDHZ01000002">
    <property type="protein sequence ID" value="RXK83905.1"/>
    <property type="molecule type" value="Genomic_DNA"/>
</dbReference>
<name>A0A4Q1D5W8_9BACT</name>
<evidence type="ECO:0000313" key="2">
    <source>
        <dbReference type="Proteomes" id="UP000290545"/>
    </source>
</evidence>
<proteinExistence type="predicted"/>
<dbReference type="PROSITE" id="PS51257">
    <property type="entry name" value="PROKAR_LIPOPROTEIN"/>
    <property type="match status" value="1"/>
</dbReference>
<protein>
    <recommendedName>
        <fullName evidence="3">PEGA domain-containing protein</fullName>
    </recommendedName>
</protein>
<reference evidence="1 2" key="1">
    <citation type="submission" date="2019-01" db="EMBL/GenBank/DDBJ databases">
        <title>Filimonas sp. strain TTM-71.</title>
        <authorList>
            <person name="Chen W.-M."/>
        </authorList>
    </citation>
    <scope>NUCLEOTIDE SEQUENCE [LARGE SCALE GENOMIC DNA]</scope>
    <source>
        <strain evidence="1 2">TTM-71</strain>
    </source>
</reference>
<dbReference type="AlphaFoldDB" id="A0A4Q1D5W8"/>
<sequence>MTSKPILAFIAIISFFSSCATIIKGSRQSIPVSYKQDNVNVYINGTKQTGALPELYLKRSGEPLKDSSGKKGYVLLFHKPGYQDSIINLGYKHNGWIWPNLLFGGIIGIAIDIATKANRTLTPKELVIDLKKD</sequence>